<keyword evidence="3" id="KW-0694">RNA-binding</keyword>
<evidence type="ECO:0000313" key="8">
    <source>
        <dbReference type="Proteomes" id="UP000325292"/>
    </source>
</evidence>
<dbReference type="InterPro" id="IPR050343">
    <property type="entry name" value="RsuA_PseudoU_synthase"/>
</dbReference>
<feature type="region of interest" description="Disordered" evidence="5">
    <location>
        <begin position="245"/>
        <end position="296"/>
    </location>
</feature>
<dbReference type="Pfam" id="PF00849">
    <property type="entry name" value="PseudoU_synth_2"/>
    <property type="match status" value="1"/>
</dbReference>
<protein>
    <recommendedName>
        <fullName evidence="4">Pseudouridine synthase</fullName>
        <ecNumber evidence="4">5.4.99.-</ecNumber>
    </recommendedName>
</protein>
<feature type="domain" description="RNA-binding S4" evidence="6">
    <location>
        <begin position="3"/>
        <end position="61"/>
    </location>
</feature>
<dbReference type="PANTHER" id="PTHR47683:SF2">
    <property type="entry name" value="RNA-BINDING S4 DOMAIN-CONTAINING PROTEIN"/>
    <property type="match status" value="1"/>
</dbReference>
<dbReference type="CDD" id="cd02870">
    <property type="entry name" value="PseudoU_synth_RsuA_like"/>
    <property type="match status" value="1"/>
</dbReference>
<dbReference type="Gene3D" id="3.10.290.10">
    <property type="entry name" value="RNA-binding S4 domain"/>
    <property type="match status" value="1"/>
</dbReference>
<dbReference type="InterPro" id="IPR020103">
    <property type="entry name" value="PsdUridine_synth_cat_dom_sf"/>
</dbReference>
<dbReference type="InterPro" id="IPR018496">
    <property type="entry name" value="PsdUridine_synth_RsuA/RluB_CS"/>
</dbReference>
<evidence type="ECO:0000256" key="1">
    <source>
        <dbReference type="ARBA" id="ARBA00008348"/>
    </source>
</evidence>
<dbReference type="SUPFAM" id="SSF55174">
    <property type="entry name" value="Alpha-L RNA-binding motif"/>
    <property type="match status" value="1"/>
</dbReference>
<evidence type="ECO:0000256" key="3">
    <source>
        <dbReference type="PROSITE-ProRule" id="PRU00182"/>
    </source>
</evidence>
<comment type="similarity">
    <text evidence="1 4">Belongs to the pseudouridine synthase RsuA family.</text>
</comment>
<dbReference type="Gene3D" id="3.30.70.1560">
    <property type="entry name" value="Alpha-L RNA-binding motif"/>
    <property type="match status" value="1"/>
</dbReference>
<dbReference type="Pfam" id="PF01479">
    <property type="entry name" value="S4"/>
    <property type="match status" value="1"/>
</dbReference>
<dbReference type="InterPro" id="IPR006145">
    <property type="entry name" value="PsdUridine_synth_RsuA/RluA"/>
</dbReference>
<dbReference type="NCBIfam" id="TIGR00093">
    <property type="entry name" value="pseudouridine synthase"/>
    <property type="match status" value="1"/>
</dbReference>
<dbReference type="InterPro" id="IPR036986">
    <property type="entry name" value="S4_RNA-bd_sf"/>
</dbReference>
<dbReference type="SMART" id="SM00363">
    <property type="entry name" value="S4"/>
    <property type="match status" value="1"/>
</dbReference>
<dbReference type="InterPro" id="IPR020094">
    <property type="entry name" value="TruA/RsuA/RluB/E/F_N"/>
</dbReference>
<dbReference type="Proteomes" id="UP000325292">
    <property type="component" value="Chromosome"/>
</dbReference>
<gene>
    <name evidence="7" type="ORF">BXT84_06570</name>
</gene>
<evidence type="ECO:0000256" key="2">
    <source>
        <dbReference type="ARBA" id="ARBA00023235"/>
    </source>
</evidence>
<organism evidence="7 8">
    <name type="scientific">Sulfobacillus thermotolerans</name>
    <dbReference type="NCBI Taxonomy" id="338644"/>
    <lineage>
        <taxon>Bacteria</taxon>
        <taxon>Bacillati</taxon>
        <taxon>Bacillota</taxon>
        <taxon>Clostridia</taxon>
        <taxon>Eubacteriales</taxon>
        <taxon>Clostridiales Family XVII. Incertae Sedis</taxon>
        <taxon>Sulfobacillus</taxon>
    </lineage>
</organism>
<evidence type="ECO:0000256" key="4">
    <source>
        <dbReference type="RuleBase" id="RU003887"/>
    </source>
</evidence>
<dbReference type="CDD" id="cd00165">
    <property type="entry name" value="S4"/>
    <property type="match status" value="1"/>
</dbReference>
<dbReference type="PROSITE" id="PS50889">
    <property type="entry name" value="S4"/>
    <property type="match status" value="1"/>
</dbReference>
<dbReference type="SUPFAM" id="SSF55120">
    <property type="entry name" value="Pseudouridine synthase"/>
    <property type="match status" value="1"/>
</dbReference>
<evidence type="ECO:0000256" key="5">
    <source>
        <dbReference type="SAM" id="MobiDB-lite"/>
    </source>
</evidence>
<evidence type="ECO:0000313" key="7">
    <source>
        <dbReference type="EMBL" id="AUW93645.1"/>
    </source>
</evidence>
<accession>A0ABM6RQJ9</accession>
<name>A0ABM6RQJ9_9FIRM</name>
<reference evidence="7 8" key="1">
    <citation type="journal article" date="2019" name="Sci. Rep.">
        <title>Sulfobacillus thermotolerans: new insights into resistance and metabolic capacities of acidophilic chemolithotrophs.</title>
        <authorList>
            <person name="Panyushkina A.E."/>
            <person name="Babenko V.V."/>
            <person name="Nikitina A.S."/>
            <person name="Selezneva O.V."/>
            <person name="Tsaplina I.A."/>
            <person name="Letarova M.A."/>
            <person name="Kostryukova E.S."/>
            <person name="Letarov A.V."/>
        </authorList>
    </citation>
    <scope>NUCLEOTIDE SEQUENCE [LARGE SCALE GENOMIC DNA]</scope>
    <source>
        <strain evidence="7 8">Kr1</strain>
    </source>
</reference>
<dbReference type="InterPro" id="IPR042092">
    <property type="entry name" value="PsdUridine_s_RsuA/RluB/E/F_cat"/>
</dbReference>
<keyword evidence="8" id="KW-1185">Reference proteome</keyword>
<evidence type="ECO:0000259" key="6">
    <source>
        <dbReference type="SMART" id="SM00363"/>
    </source>
</evidence>
<dbReference type="EC" id="5.4.99.-" evidence="4"/>
<dbReference type="InterPro" id="IPR002942">
    <property type="entry name" value="S4_RNA-bd"/>
</dbReference>
<feature type="compositionally biased region" description="Polar residues" evidence="5">
    <location>
        <begin position="273"/>
        <end position="290"/>
    </location>
</feature>
<dbReference type="Gene3D" id="3.30.70.580">
    <property type="entry name" value="Pseudouridine synthase I, catalytic domain, N-terminal subdomain"/>
    <property type="match status" value="1"/>
</dbReference>
<dbReference type="EMBL" id="CP019454">
    <property type="protein sequence ID" value="AUW93645.1"/>
    <property type="molecule type" value="Genomic_DNA"/>
</dbReference>
<proteinExistence type="inferred from homology"/>
<sequence>MPERLQKIIAQAGLCSRREAEEWIAAGRVQVNHRTATLGESADVATDQITVDGRLLKPTGERWYLAINKPVGYTTSLKDRHAEHLITELIPKRFGRMFPVGRLDRDTSGLILVTNDGYLAHRLMHPSYHVPKIYEVWIKGIPGRNHVARIEHGIELDDGVARPQSVQIIRSEKANDRTLLRLTLTEGRKREVRRIFEAIGHPVLELRRVAFGPLSIEGLEEGRTRPLTHREVKMLYSLVEKPPARYAMHRRDDDSNESGSGFTRSRSKRSSRPAISTPKTRHSVSNTRGNSGRPHR</sequence>
<keyword evidence="2 4" id="KW-0413">Isomerase</keyword>
<dbReference type="PANTHER" id="PTHR47683">
    <property type="entry name" value="PSEUDOURIDINE SYNTHASE FAMILY PROTEIN-RELATED"/>
    <property type="match status" value="1"/>
</dbReference>
<dbReference type="PROSITE" id="PS01149">
    <property type="entry name" value="PSI_RSU"/>
    <property type="match status" value="1"/>
</dbReference>
<dbReference type="InterPro" id="IPR000748">
    <property type="entry name" value="PsdUridine_synth_RsuA/RluB/E/F"/>
</dbReference>